<accession>A0A354LZ52</accession>
<dbReference type="PANTHER" id="PTHR43651:SF3">
    <property type="entry name" value="1,4-ALPHA-GLUCAN-BRANCHING ENZYME"/>
    <property type="match status" value="1"/>
</dbReference>
<evidence type="ECO:0000259" key="1">
    <source>
        <dbReference type="Pfam" id="PF02806"/>
    </source>
</evidence>
<evidence type="ECO:0000313" key="3">
    <source>
        <dbReference type="Proteomes" id="UP000262954"/>
    </source>
</evidence>
<dbReference type="PANTHER" id="PTHR43651">
    <property type="entry name" value="1,4-ALPHA-GLUCAN-BRANCHING ENZYME"/>
    <property type="match status" value="1"/>
</dbReference>
<gene>
    <name evidence="2" type="ORF">DDY73_00915</name>
</gene>
<name>A0A354LZ52_9BACT</name>
<dbReference type="GO" id="GO:0005737">
    <property type="term" value="C:cytoplasm"/>
    <property type="evidence" value="ECO:0007669"/>
    <property type="project" value="TreeGrafter"/>
</dbReference>
<dbReference type="FunFam" id="2.60.40.1180:FF:000050">
    <property type="entry name" value="1,4-alpha-glucan branching enzyme"/>
    <property type="match status" value="1"/>
</dbReference>
<dbReference type="InterPro" id="IPR006048">
    <property type="entry name" value="A-amylase/branching_C"/>
</dbReference>
<organism evidence="2 3">
    <name type="scientific">Coprobacter fastidiosus</name>
    <dbReference type="NCBI Taxonomy" id="1099853"/>
    <lineage>
        <taxon>Bacteria</taxon>
        <taxon>Pseudomonadati</taxon>
        <taxon>Bacteroidota</taxon>
        <taxon>Bacteroidia</taxon>
        <taxon>Bacteroidales</taxon>
        <taxon>Barnesiellaceae</taxon>
        <taxon>Coprobacter</taxon>
    </lineage>
</organism>
<dbReference type="GO" id="GO:0043169">
    <property type="term" value="F:cation binding"/>
    <property type="evidence" value="ECO:0007669"/>
    <property type="project" value="InterPro"/>
</dbReference>
<dbReference type="Gene3D" id="2.60.40.1180">
    <property type="entry name" value="Golgi alpha-mannosidase II"/>
    <property type="match status" value="1"/>
</dbReference>
<comment type="caution">
    <text evidence="2">The sequence shown here is derived from an EMBL/GenBank/DDBJ whole genome shotgun (WGS) entry which is preliminary data.</text>
</comment>
<dbReference type="SUPFAM" id="SSF51011">
    <property type="entry name" value="Glycosyl hydrolase domain"/>
    <property type="match status" value="1"/>
</dbReference>
<evidence type="ECO:0000313" key="2">
    <source>
        <dbReference type="EMBL" id="HBJ07541.1"/>
    </source>
</evidence>
<reference evidence="2 3" key="1">
    <citation type="journal article" date="2018" name="Nat. Biotechnol.">
        <title>A standardized bacterial taxonomy based on genome phylogeny substantially revises the tree of life.</title>
        <authorList>
            <person name="Parks D.H."/>
            <person name="Chuvochina M."/>
            <person name="Waite D.W."/>
            <person name="Rinke C."/>
            <person name="Skarshewski A."/>
            <person name="Chaumeil P.A."/>
            <person name="Hugenholtz P."/>
        </authorList>
    </citation>
    <scope>NUCLEOTIDE SEQUENCE [LARGE SCALE GENOMIC DNA]</scope>
    <source>
        <strain evidence="2">UBA11482</strain>
    </source>
</reference>
<dbReference type="GO" id="GO:0005975">
    <property type="term" value="P:carbohydrate metabolic process"/>
    <property type="evidence" value="ECO:0007669"/>
    <property type="project" value="InterPro"/>
</dbReference>
<dbReference type="EMBL" id="DNWC01000015">
    <property type="protein sequence ID" value="HBJ07541.1"/>
    <property type="molecule type" value="Genomic_DNA"/>
</dbReference>
<dbReference type="Proteomes" id="UP000262954">
    <property type="component" value="Unassembled WGS sequence"/>
</dbReference>
<feature type="domain" description="Alpha-amylase/branching enzyme C-terminal all beta" evidence="1">
    <location>
        <begin position="1"/>
        <end position="93"/>
    </location>
</feature>
<dbReference type="GO" id="GO:0003844">
    <property type="term" value="F:1,4-alpha-glucan branching enzyme activity"/>
    <property type="evidence" value="ECO:0007669"/>
    <property type="project" value="TreeGrafter"/>
</dbReference>
<proteinExistence type="predicted"/>
<sequence length="97" mass="11381">WDNGGDQILAFMRKDLLFIFNFHPFKSFTDYGILAPKGSYKTVLNTDSYTFGGYGLIDESIEHFTIPDPLYKKEKKEWLRLYLPARSAQVLKLQKRK</sequence>
<dbReference type="InterPro" id="IPR013780">
    <property type="entry name" value="Glyco_hydro_b"/>
</dbReference>
<dbReference type="Pfam" id="PF02806">
    <property type="entry name" value="Alpha-amylase_C"/>
    <property type="match status" value="1"/>
</dbReference>
<feature type="non-terminal residue" evidence="2">
    <location>
        <position position="1"/>
    </location>
</feature>
<dbReference type="AlphaFoldDB" id="A0A354LZ52"/>
<protein>
    <submittedName>
        <fullName evidence="2">1,4-alpha-glucan-branching enzyme</fullName>
    </submittedName>
</protein>